<comment type="caution">
    <text evidence="10">The sequence shown here is derived from an EMBL/GenBank/DDBJ whole genome shotgun (WGS) entry which is preliminary data.</text>
</comment>
<feature type="transmembrane region" description="Helical" evidence="8">
    <location>
        <begin position="364"/>
        <end position="383"/>
    </location>
</feature>
<dbReference type="PRINTS" id="PR00702">
    <property type="entry name" value="ACRIFLAVINRP"/>
</dbReference>
<feature type="domain" description="Membrane transport protein MMPL" evidence="9">
    <location>
        <begin position="618"/>
        <end position="855"/>
    </location>
</feature>
<evidence type="ECO:0000313" key="11">
    <source>
        <dbReference type="Proteomes" id="UP001595548"/>
    </source>
</evidence>
<keyword evidence="11" id="KW-1185">Reference proteome</keyword>
<dbReference type="RefSeq" id="WP_339617695.1">
    <property type="nucleotide sequence ID" value="NZ_AP031500.1"/>
</dbReference>
<gene>
    <name evidence="10" type="ORF">ACFOEB_12805</name>
</gene>
<comment type="subcellular location">
    <subcellularLocation>
        <location evidence="1">Cell membrane</location>
        <topology evidence="1">Multi-pass membrane protein</topology>
    </subcellularLocation>
</comment>
<evidence type="ECO:0000313" key="10">
    <source>
        <dbReference type="EMBL" id="MFC3156082.1"/>
    </source>
</evidence>
<dbReference type="PANTHER" id="PTHR33406:SF6">
    <property type="entry name" value="MEMBRANE PROTEIN YDGH-RELATED"/>
    <property type="match status" value="1"/>
</dbReference>
<proteinExistence type="inferred from homology"/>
<evidence type="ECO:0000256" key="2">
    <source>
        <dbReference type="ARBA" id="ARBA00010157"/>
    </source>
</evidence>
<dbReference type="EMBL" id="JBHRTL010000027">
    <property type="protein sequence ID" value="MFC3156082.1"/>
    <property type="molecule type" value="Genomic_DNA"/>
</dbReference>
<feature type="transmembrane region" description="Helical" evidence="8">
    <location>
        <begin position="803"/>
        <end position="821"/>
    </location>
</feature>
<evidence type="ECO:0000256" key="1">
    <source>
        <dbReference type="ARBA" id="ARBA00004651"/>
    </source>
</evidence>
<accession>A0ABV7HWP0</accession>
<feature type="transmembrane region" description="Helical" evidence="8">
    <location>
        <begin position="827"/>
        <end position="848"/>
    </location>
</feature>
<dbReference type="InterPro" id="IPR050545">
    <property type="entry name" value="Mycobact_MmpL"/>
</dbReference>
<sequence length="867" mass="95394">MSAKLFAAYRYLITQRPLLVIVVLAALTVFAALGLPNFKLDASADSLTLESDNSLDYFREINKRYQSGDFLVVTYTPKAPMLSDESLRTLKSLRDELAAVEGVASINSILDVPLLYSPVRSLAEQKESTRTLMSEGVDREQAREEFLTSPIYRDTLLSPDSSTTAIQLSLTVNNRYIELVRERDALREKMREQSLSDAEAERLEQVSAEFLAYRTDLAARDHQRVEEIRGILAGYDDKAELFLGGVSMITTDMIEFIRSDLVVFGTAIVVFVILMLALIFRQVRFVILPLSVCLMAVVIMLGLLSWVDWRLTVISSNFVALLLIMTLAITIHLVVRYRELHAANPAWSQAQLVLTTASQMAKPCLYTALTTIVAFVSLVVSDIRPVIDFGWMMTMGLSLALVLAFLLLPAGLMLLPKGEPRDSGDKTAATTMIFSRMAEHHGRIVVAIALCAALVSAYGISLLKVENRFIDYFHSDTEIYQGMSVIDRELGGTVSLDIIIDAPQPPEPVATDSSENANAEPSESDDPFGEGDPFAEAPAEDSFGDDPFGEADPFGEGAADEAGQSSGQSEWFTTVSLDSIDQLHRYLESLPEVGKVQSLATMYEVAQDINGGRLNNFELGVMRNMLSDDIRGFLVTPYISDANQQTRITLRVKETSKDLKRVELVEKIRRYAIDEVGFAPEQVHFTGMLVLYNNMLQSLFRSQIVTLGAVFLGIMFMFLVLFRSLTVAIISLLPNLLAAGVVLGGMGLAGVPLDMMTITIAAITVGVGVDHAIHYLYRFRDELARCGDYIEAMHRSHASIGRAMYYTAVIIIVGFSILAFSNFIPSIYFGLLTALAMFAAILGSLTLLPKLILLTKPFGPGVGDGGR</sequence>
<name>A0ABV7HWP0_9GAMM</name>
<feature type="transmembrane region" description="Helical" evidence="8">
    <location>
        <begin position="704"/>
        <end position="722"/>
    </location>
</feature>
<dbReference type="InterPro" id="IPR001036">
    <property type="entry name" value="Acrflvin-R"/>
</dbReference>
<dbReference type="SUPFAM" id="SSF82866">
    <property type="entry name" value="Multidrug efflux transporter AcrB transmembrane domain"/>
    <property type="match status" value="2"/>
</dbReference>
<feature type="transmembrane region" description="Helical" evidence="8">
    <location>
        <begin position="313"/>
        <end position="335"/>
    </location>
</feature>
<dbReference type="PANTHER" id="PTHR33406">
    <property type="entry name" value="MEMBRANE PROTEIN MJ1562-RELATED"/>
    <property type="match status" value="1"/>
</dbReference>
<feature type="transmembrane region" description="Helical" evidence="8">
    <location>
        <begin position="755"/>
        <end position="777"/>
    </location>
</feature>
<keyword evidence="4 8" id="KW-0812">Transmembrane</keyword>
<organism evidence="10 11">
    <name type="scientific">Gilvimarinus japonicus</name>
    <dbReference type="NCBI Taxonomy" id="1796469"/>
    <lineage>
        <taxon>Bacteria</taxon>
        <taxon>Pseudomonadati</taxon>
        <taxon>Pseudomonadota</taxon>
        <taxon>Gammaproteobacteria</taxon>
        <taxon>Cellvibrionales</taxon>
        <taxon>Cellvibrionaceae</taxon>
        <taxon>Gilvimarinus</taxon>
    </lineage>
</organism>
<dbReference type="Proteomes" id="UP001595548">
    <property type="component" value="Unassembled WGS sequence"/>
</dbReference>
<evidence type="ECO:0000259" key="9">
    <source>
        <dbReference type="Pfam" id="PF03176"/>
    </source>
</evidence>
<dbReference type="Gene3D" id="1.20.1640.10">
    <property type="entry name" value="Multidrug efflux transporter AcrB transmembrane domain"/>
    <property type="match status" value="2"/>
</dbReference>
<feature type="transmembrane region" description="Helical" evidence="8">
    <location>
        <begin position="287"/>
        <end position="307"/>
    </location>
</feature>
<feature type="domain" description="Membrane transport protein MMPL" evidence="9">
    <location>
        <begin position="221"/>
        <end position="437"/>
    </location>
</feature>
<keyword evidence="6 8" id="KW-0472">Membrane</keyword>
<evidence type="ECO:0000256" key="5">
    <source>
        <dbReference type="ARBA" id="ARBA00022989"/>
    </source>
</evidence>
<keyword evidence="5 8" id="KW-1133">Transmembrane helix</keyword>
<keyword evidence="3" id="KW-1003">Cell membrane</keyword>
<reference evidence="11" key="1">
    <citation type="journal article" date="2019" name="Int. J. Syst. Evol. Microbiol.">
        <title>The Global Catalogue of Microorganisms (GCM) 10K type strain sequencing project: providing services to taxonomists for standard genome sequencing and annotation.</title>
        <authorList>
            <consortium name="The Broad Institute Genomics Platform"/>
            <consortium name="The Broad Institute Genome Sequencing Center for Infectious Disease"/>
            <person name="Wu L."/>
            <person name="Ma J."/>
        </authorList>
    </citation>
    <scope>NUCLEOTIDE SEQUENCE [LARGE SCALE GENOMIC DNA]</scope>
    <source>
        <strain evidence="11">KCTC 52141</strain>
    </source>
</reference>
<evidence type="ECO:0000256" key="7">
    <source>
        <dbReference type="SAM" id="MobiDB-lite"/>
    </source>
</evidence>
<evidence type="ECO:0000256" key="6">
    <source>
        <dbReference type="ARBA" id="ARBA00023136"/>
    </source>
</evidence>
<comment type="similarity">
    <text evidence="2">Belongs to the resistance-nodulation-cell division (RND) (TC 2.A.6) family. MmpL subfamily.</text>
</comment>
<feature type="transmembrane region" description="Helical" evidence="8">
    <location>
        <begin position="261"/>
        <end position="280"/>
    </location>
</feature>
<feature type="transmembrane region" description="Helical" evidence="8">
    <location>
        <begin position="444"/>
        <end position="463"/>
    </location>
</feature>
<feature type="transmembrane region" description="Helical" evidence="8">
    <location>
        <begin position="729"/>
        <end position="749"/>
    </location>
</feature>
<dbReference type="InterPro" id="IPR004869">
    <property type="entry name" value="MMPL_dom"/>
</dbReference>
<feature type="region of interest" description="Disordered" evidence="7">
    <location>
        <begin position="502"/>
        <end position="569"/>
    </location>
</feature>
<evidence type="ECO:0000256" key="8">
    <source>
        <dbReference type="SAM" id="Phobius"/>
    </source>
</evidence>
<evidence type="ECO:0000256" key="3">
    <source>
        <dbReference type="ARBA" id="ARBA00022475"/>
    </source>
</evidence>
<evidence type="ECO:0000256" key="4">
    <source>
        <dbReference type="ARBA" id="ARBA00022692"/>
    </source>
</evidence>
<feature type="compositionally biased region" description="Acidic residues" evidence="7">
    <location>
        <begin position="538"/>
        <end position="549"/>
    </location>
</feature>
<dbReference type="Pfam" id="PF03176">
    <property type="entry name" value="MMPL"/>
    <property type="match status" value="2"/>
</dbReference>
<feature type="transmembrane region" description="Helical" evidence="8">
    <location>
        <begin position="389"/>
        <end position="415"/>
    </location>
</feature>
<protein>
    <submittedName>
        <fullName evidence="10">RND family transporter</fullName>
    </submittedName>
</protein>